<feature type="transmembrane region" description="Helical" evidence="1">
    <location>
        <begin position="35"/>
        <end position="67"/>
    </location>
</feature>
<accession>A0AAU9DSJ3</accession>
<dbReference type="KEGG" id="xap:XA3_06940"/>
<keyword evidence="3" id="KW-1185">Reference proteome</keyword>
<gene>
    <name evidence="2" type="ORF">XA3_06940</name>
</gene>
<evidence type="ECO:0000313" key="3">
    <source>
        <dbReference type="Proteomes" id="UP001321861"/>
    </source>
</evidence>
<dbReference type="AlphaFoldDB" id="A0AAU9DSJ3"/>
<evidence type="ECO:0000313" key="2">
    <source>
        <dbReference type="EMBL" id="BDR58253.1"/>
    </source>
</evidence>
<reference evidence="2 3" key="1">
    <citation type="journal article" date="2023" name="Microbiol. Spectr.">
        <title>Symbiosis of Carpenter Bees with Uncharacterized Lactic Acid Bacteria Showing NAD Auxotrophy.</title>
        <authorList>
            <person name="Kawasaki S."/>
            <person name="Ozawa K."/>
            <person name="Mori T."/>
            <person name="Yamamoto A."/>
            <person name="Ito M."/>
            <person name="Ohkuma M."/>
            <person name="Sakamoto M."/>
            <person name="Matsutani M."/>
        </authorList>
    </citation>
    <scope>NUCLEOTIDE SEQUENCE [LARGE SCALE GENOMIC DNA]</scope>
    <source>
        <strain evidence="2 3">XA3</strain>
    </source>
</reference>
<organism evidence="2 3">
    <name type="scientific">Xylocopilactobacillus apicola</name>
    <dbReference type="NCBI Taxonomy" id="2932184"/>
    <lineage>
        <taxon>Bacteria</taxon>
        <taxon>Bacillati</taxon>
        <taxon>Bacillota</taxon>
        <taxon>Bacilli</taxon>
        <taxon>Lactobacillales</taxon>
        <taxon>Lactobacillaceae</taxon>
        <taxon>Xylocopilactobacillus</taxon>
    </lineage>
</organism>
<dbReference type="Proteomes" id="UP001321861">
    <property type="component" value="Chromosome"/>
</dbReference>
<evidence type="ECO:0000256" key="1">
    <source>
        <dbReference type="SAM" id="Phobius"/>
    </source>
</evidence>
<keyword evidence="1" id="KW-0472">Membrane</keyword>
<sequence length="88" mass="9877">MVYGLLFGVYFIFCQILVSKNKIPSFIQNKNTSGTLLFCSLIVGASVVVASIFHLGYLLPALVTIYMSSIIFDKYMKIFNNLEKGKKI</sequence>
<dbReference type="EMBL" id="AP026802">
    <property type="protein sequence ID" value="BDR58253.1"/>
    <property type="molecule type" value="Genomic_DNA"/>
</dbReference>
<dbReference type="RefSeq" id="WP_317636170.1">
    <property type="nucleotide sequence ID" value="NZ_AP026802.1"/>
</dbReference>
<evidence type="ECO:0008006" key="4">
    <source>
        <dbReference type="Google" id="ProtNLM"/>
    </source>
</evidence>
<keyword evidence="1" id="KW-1133">Transmembrane helix</keyword>
<name>A0AAU9DSJ3_9LACO</name>
<keyword evidence="1" id="KW-0812">Transmembrane</keyword>
<protein>
    <recommendedName>
        <fullName evidence="4">Polysaccharide biosynthesis protein C-terminal domain-containing protein</fullName>
    </recommendedName>
</protein>
<proteinExistence type="predicted"/>